<keyword evidence="5 10" id="KW-0472">Membrane</keyword>
<evidence type="ECO:0000259" key="11">
    <source>
        <dbReference type="Pfam" id="PF01529"/>
    </source>
</evidence>
<keyword evidence="4 10" id="KW-1133">Transmembrane helix</keyword>
<evidence type="ECO:0000256" key="2">
    <source>
        <dbReference type="ARBA" id="ARBA00022679"/>
    </source>
</evidence>
<protein>
    <recommendedName>
        <fullName evidence="10">Palmitoyltransferase</fullName>
        <ecNumber evidence="10">2.3.1.225</ecNumber>
    </recommendedName>
</protein>
<dbReference type="EMBL" id="SBJO01000125">
    <property type="protein sequence ID" value="KAF9762876.1"/>
    <property type="molecule type" value="Genomic_DNA"/>
</dbReference>
<keyword evidence="2 10" id="KW-0808">Transferase</keyword>
<accession>A0A9P6H1A7</accession>
<evidence type="ECO:0000256" key="4">
    <source>
        <dbReference type="ARBA" id="ARBA00022989"/>
    </source>
</evidence>
<reference evidence="12 13" key="1">
    <citation type="journal article" date="2020" name="Genome Biol. Evol.">
        <title>Comparative genomics of strictly vertically transmitted, feminizing microsporidia endosymbionts of amphipod crustaceans.</title>
        <authorList>
            <person name="Cormier A."/>
            <person name="Chebbi M.A."/>
            <person name="Giraud I."/>
            <person name="Wattier R."/>
            <person name="Teixeira M."/>
            <person name="Gilbert C."/>
            <person name="Rigaud T."/>
            <person name="Cordaux R."/>
        </authorList>
    </citation>
    <scope>NUCLEOTIDE SEQUENCE [LARGE SCALE GENOMIC DNA]</scope>
    <source>
        <strain evidence="12 13">Ou3-Ou53</strain>
    </source>
</reference>
<feature type="transmembrane region" description="Helical" evidence="10">
    <location>
        <begin position="198"/>
        <end position="219"/>
    </location>
</feature>
<organism evidence="12 13">
    <name type="scientific">Nosema granulosis</name>
    <dbReference type="NCBI Taxonomy" id="83296"/>
    <lineage>
        <taxon>Eukaryota</taxon>
        <taxon>Fungi</taxon>
        <taxon>Fungi incertae sedis</taxon>
        <taxon>Microsporidia</taxon>
        <taxon>Nosematidae</taxon>
        <taxon>Nosema</taxon>
    </lineage>
</organism>
<dbReference type="InterPro" id="IPR036770">
    <property type="entry name" value="Ankyrin_rpt-contain_sf"/>
</dbReference>
<keyword evidence="8 10" id="KW-0012">Acyltransferase</keyword>
<dbReference type="GO" id="GO:0005783">
    <property type="term" value="C:endoplasmic reticulum"/>
    <property type="evidence" value="ECO:0007669"/>
    <property type="project" value="TreeGrafter"/>
</dbReference>
<dbReference type="Gene3D" id="1.25.40.20">
    <property type="entry name" value="Ankyrin repeat-containing domain"/>
    <property type="match status" value="1"/>
</dbReference>
<evidence type="ECO:0000256" key="3">
    <source>
        <dbReference type="ARBA" id="ARBA00022692"/>
    </source>
</evidence>
<dbReference type="GO" id="GO:0005794">
    <property type="term" value="C:Golgi apparatus"/>
    <property type="evidence" value="ECO:0007669"/>
    <property type="project" value="TreeGrafter"/>
</dbReference>
<evidence type="ECO:0000256" key="7">
    <source>
        <dbReference type="ARBA" id="ARBA00023288"/>
    </source>
</evidence>
<feature type="transmembrane region" description="Helical" evidence="10">
    <location>
        <begin position="324"/>
        <end position="345"/>
    </location>
</feature>
<comment type="subcellular location">
    <subcellularLocation>
        <location evidence="1">Membrane</location>
        <topology evidence="1">Multi-pass membrane protein</topology>
    </subcellularLocation>
</comment>
<evidence type="ECO:0000313" key="13">
    <source>
        <dbReference type="Proteomes" id="UP000740883"/>
    </source>
</evidence>
<keyword evidence="7" id="KW-0449">Lipoprotein</keyword>
<evidence type="ECO:0000256" key="10">
    <source>
        <dbReference type="RuleBase" id="RU079119"/>
    </source>
</evidence>
<dbReference type="OrthoDB" id="9909019at2759"/>
<dbReference type="PROSITE" id="PS50216">
    <property type="entry name" value="DHHC"/>
    <property type="match status" value="1"/>
</dbReference>
<evidence type="ECO:0000256" key="6">
    <source>
        <dbReference type="ARBA" id="ARBA00023139"/>
    </source>
</evidence>
<proteinExistence type="inferred from homology"/>
<dbReference type="InterPro" id="IPR001594">
    <property type="entry name" value="Palmitoyltrfase_DHHC"/>
</dbReference>
<feature type="domain" description="Palmitoyltransferase DHHC" evidence="11">
    <location>
        <begin position="277"/>
        <end position="373"/>
    </location>
</feature>
<dbReference type="GO" id="GO:0006612">
    <property type="term" value="P:protein targeting to membrane"/>
    <property type="evidence" value="ECO:0007669"/>
    <property type="project" value="TreeGrafter"/>
</dbReference>
<dbReference type="PANTHER" id="PTHR22883">
    <property type="entry name" value="ZINC FINGER DHHC DOMAIN CONTAINING PROTEIN"/>
    <property type="match status" value="1"/>
</dbReference>
<dbReference type="Pfam" id="PF01529">
    <property type="entry name" value="DHHC"/>
    <property type="match status" value="1"/>
</dbReference>
<comment type="similarity">
    <text evidence="10">Belongs to the DHHC palmitoyltransferase family.</text>
</comment>
<gene>
    <name evidence="12" type="primary">akr1</name>
    <name evidence="12" type="ORF">NGRA_1701</name>
</gene>
<keyword evidence="3 10" id="KW-0812">Transmembrane</keyword>
<feature type="transmembrane region" description="Helical" evidence="10">
    <location>
        <begin position="231"/>
        <end position="250"/>
    </location>
</feature>
<evidence type="ECO:0000256" key="1">
    <source>
        <dbReference type="ARBA" id="ARBA00004141"/>
    </source>
</evidence>
<dbReference type="GO" id="GO:0019706">
    <property type="term" value="F:protein-cysteine S-palmitoyltransferase activity"/>
    <property type="evidence" value="ECO:0007669"/>
    <property type="project" value="UniProtKB-EC"/>
</dbReference>
<evidence type="ECO:0000313" key="12">
    <source>
        <dbReference type="EMBL" id="KAF9762876.1"/>
    </source>
</evidence>
<dbReference type="EC" id="2.3.1.225" evidence="10"/>
<name>A0A9P6H1A7_9MICR</name>
<evidence type="ECO:0000256" key="5">
    <source>
        <dbReference type="ARBA" id="ARBA00023136"/>
    </source>
</evidence>
<comment type="domain">
    <text evidence="10">The DHHC domain is required for palmitoyltransferase activity.</text>
</comment>
<dbReference type="AlphaFoldDB" id="A0A9P6H1A7"/>
<dbReference type="SUPFAM" id="SSF48403">
    <property type="entry name" value="Ankyrin repeat"/>
    <property type="match status" value="1"/>
</dbReference>
<dbReference type="InterPro" id="IPR039859">
    <property type="entry name" value="PFA4/ZDH16/20/ERF2-like"/>
</dbReference>
<dbReference type="Proteomes" id="UP000740883">
    <property type="component" value="Unassembled WGS sequence"/>
</dbReference>
<keyword evidence="13" id="KW-1185">Reference proteome</keyword>
<comment type="caution">
    <text evidence="12">The sequence shown here is derived from an EMBL/GenBank/DDBJ whole genome shotgun (WGS) entry which is preliminary data.</text>
</comment>
<keyword evidence="6" id="KW-0564">Palmitate</keyword>
<dbReference type="GO" id="GO:0016020">
    <property type="term" value="C:membrane"/>
    <property type="evidence" value="ECO:0007669"/>
    <property type="project" value="UniProtKB-SubCell"/>
</dbReference>
<evidence type="ECO:0000256" key="8">
    <source>
        <dbReference type="ARBA" id="ARBA00023315"/>
    </source>
</evidence>
<comment type="catalytic activity">
    <reaction evidence="9 10">
        <text>L-cysteinyl-[protein] + hexadecanoyl-CoA = S-hexadecanoyl-L-cysteinyl-[protein] + CoA</text>
        <dbReference type="Rhea" id="RHEA:36683"/>
        <dbReference type="Rhea" id="RHEA-COMP:10131"/>
        <dbReference type="Rhea" id="RHEA-COMP:11032"/>
        <dbReference type="ChEBI" id="CHEBI:29950"/>
        <dbReference type="ChEBI" id="CHEBI:57287"/>
        <dbReference type="ChEBI" id="CHEBI:57379"/>
        <dbReference type="ChEBI" id="CHEBI:74151"/>
        <dbReference type="EC" id="2.3.1.225"/>
    </reaction>
</comment>
<evidence type="ECO:0000256" key="9">
    <source>
        <dbReference type="ARBA" id="ARBA00048048"/>
    </source>
</evidence>
<feature type="transmembrane region" description="Helical" evidence="10">
    <location>
        <begin position="351"/>
        <end position="372"/>
    </location>
</feature>
<sequence>MPKHFKQLDVNIEMEDQRIKNILSENSEEVREIDLDRKLGDGTLPIHYACLFNSTHFFTRTDLKESQIDIPGGLYGSTPLMFTMYNLSHKAALFLLLNGADIYARNIKSSDALSTCARFDNLYGFILLLVFSNREIKTQRYLKYAEKKNSLQVENWLKNKFFPVVENKSDKPALLLCAIMNLTASLFWPTYRLISAAIFVLLYLVFIPTPIPLIFNILYSFQAYLTLIPGNIYTSLLVFMHCIFFILVGFMPNKHKSINNVYDIKDMVTDSILEDKFNPKNFCYTCLNIKEENVKHCSVCDRCILRHNHHCPFMNKCISKNNIPFFYIFVFLSCALYFLAMWNSSSKVCKFEFLICLLVSFASVIMILLNLFTCYKRDRLLMT</sequence>